<gene>
    <name evidence="1" type="ordered locus">Gmet_2459</name>
</gene>
<reference evidence="1 2" key="2">
    <citation type="journal article" date="2009" name="BMC Microbiol.">
        <title>The genome sequence of Geobacter metallireducens: features of metabolism, physiology and regulation common and dissimilar to Geobacter sulfurreducens.</title>
        <authorList>
            <person name="Aklujkar M."/>
            <person name="Krushkal J."/>
            <person name="DiBartolo G."/>
            <person name="Lapidus A."/>
            <person name="Land M.L."/>
            <person name="Lovley D.R."/>
        </authorList>
    </citation>
    <scope>NUCLEOTIDE SEQUENCE [LARGE SCALE GENOMIC DNA]</scope>
    <source>
        <strain evidence="2">ATCC 53774 / DSM 7210 / GS-15</strain>
    </source>
</reference>
<name>Q39SU0_GEOMG</name>
<dbReference type="Proteomes" id="UP000007073">
    <property type="component" value="Chromosome"/>
</dbReference>
<sequence length="406" mass="45452">MVKRILHSLFSSRVGIACAAAVVVFAVCTSMVRFRPYWHFEGIYVLKGGNGLLEIKDDLVLGDENRLVLALPAQPLLRFLRGDVSYATDATRLEHEWYRFDGSGHVKGHFADGTIFLTCLSRYLDSDGRETRGVFVGGELPYHLNQAGNETLNDTGVSFYDGNRWFHLWCNVNESISPWSNPSSTIAPSLWRFLDSRVAKQTSEELVITSSHEVELDGLPFRIDRAARFTAGARYFTLAIRITNVGQYPGGYYYVYGDEPWVGNYGSSIGNVGWVKDRLVPYEETINPQEHHWAGYFDYGNEAAGEEHNYSGMANFIEWKGNVTPDLVYFSNKIGSFAPPGSRVPLNHPNNRVLFLQWGPRLLASGQSNTIILSIGMADRDPVSGFPVKPDTTLDPALLEPFLPPR</sequence>
<organism evidence="1 2">
    <name type="scientific">Geobacter metallireducens (strain ATCC 53774 / DSM 7210 / GS-15)</name>
    <dbReference type="NCBI Taxonomy" id="269799"/>
    <lineage>
        <taxon>Bacteria</taxon>
        <taxon>Pseudomonadati</taxon>
        <taxon>Thermodesulfobacteriota</taxon>
        <taxon>Desulfuromonadia</taxon>
        <taxon>Geobacterales</taxon>
        <taxon>Geobacteraceae</taxon>
        <taxon>Geobacter</taxon>
    </lineage>
</organism>
<dbReference type="HOGENOM" id="CLU_673973_0_0_7"/>
<accession>Q39SU0</accession>
<dbReference type="AlphaFoldDB" id="Q39SU0"/>
<evidence type="ECO:0000313" key="1">
    <source>
        <dbReference type="EMBL" id="ABB32684.1"/>
    </source>
</evidence>
<proteinExistence type="predicted"/>
<evidence type="ECO:0000313" key="2">
    <source>
        <dbReference type="Proteomes" id="UP000007073"/>
    </source>
</evidence>
<reference evidence="1 2" key="1">
    <citation type="submission" date="2005-10" db="EMBL/GenBank/DDBJ databases">
        <title>Complete sequence of Geobacter metallireducens GS-15.</title>
        <authorList>
            <consortium name="US DOE Joint Genome Institute"/>
            <person name="Copeland A."/>
            <person name="Lucas S."/>
            <person name="Lapidus A."/>
            <person name="Barry K."/>
            <person name="Detter J.C."/>
            <person name="Glavina T."/>
            <person name="Hammon N."/>
            <person name="Israni S."/>
            <person name="Pitluck S."/>
            <person name="Di Bartolo G."/>
            <person name="Chain P."/>
            <person name="Schmutz J."/>
            <person name="Larimer F."/>
            <person name="Land M."/>
            <person name="Kyrpides N."/>
            <person name="Ivanova N."/>
            <person name="Richardson P."/>
        </authorList>
    </citation>
    <scope>NUCLEOTIDE SEQUENCE [LARGE SCALE GENOMIC DNA]</scope>
    <source>
        <strain evidence="2">ATCC 53774 / DSM 7210 / GS-15</strain>
    </source>
</reference>
<dbReference type="EMBL" id="CP000148">
    <property type="protein sequence ID" value="ABB32684.1"/>
    <property type="molecule type" value="Genomic_DNA"/>
</dbReference>
<keyword evidence="2" id="KW-1185">Reference proteome</keyword>
<protein>
    <submittedName>
        <fullName evidence="1">Uncharacterized protein</fullName>
    </submittedName>
</protein>
<dbReference type="KEGG" id="gme:Gmet_2459"/>